<dbReference type="InterPro" id="IPR011029">
    <property type="entry name" value="DEATH-like_dom_sf"/>
</dbReference>
<dbReference type="PROSITE" id="PS50824">
    <property type="entry name" value="DAPIN"/>
    <property type="match status" value="1"/>
</dbReference>
<reference evidence="2" key="1">
    <citation type="submission" date="2025-08" db="UniProtKB">
        <authorList>
            <consortium name="Ensembl"/>
        </authorList>
    </citation>
    <scope>IDENTIFICATION</scope>
</reference>
<evidence type="ECO:0000313" key="3">
    <source>
        <dbReference type="Proteomes" id="UP000261600"/>
    </source>
</evidence>
<dbReference type="SUPFAM" id="SSF47986">
    <property type="entry name" value="DEATH domain"/>
    <property type="match status" value="1"/>
</dbReference>
<evidence type="ECO:0000259" key="1">
    <source>
        <dbReference type="PROSITE" id="PS50824"/>
    </source>
</evidence>
<proteinExistence type="predicted"/>
<dbReference type="Proteomes" id="UP000261600">
    <property type="component" value="Unplaced"/>
</dbReference>
<protein>
    <recommendedName>
        <fullName evidence="1">Pyrin domain-containing protein</fullName>
    </recommendedName>
</protein>
<dbReference type="Pfam" id="PF02758">
    <property type="entry name" value="PYRIN"/>
    <property type="match status" value="1"/>
</dbReference>
<dbReference type="SMART" id="SM01289">
    <property type="entry name" value="PYRIN"/>
    <property type="match status" value="1"/>
</dbReference>
<dbReference type="Ensembl" id="ENSMALT00000011519.1">
    <property type="protein sequence ID" value="ENSMALP00000011278.1"/>
    <property type="gene ID" value="ENSMALG00000008013.1"/>
</dbReference>
<dbReference type="Gene3D" id="1.10.533.10">
    <property type="entry name" value="Death Domain, Fas"/>
    <property type="match status" value="1"/>
</dbReference>
<organism evidence="2 3">
    <name type="scientific">Monopterus albus</name>
    <name type="common">Swamp eel</name>
    <dbReference type="NCBI Taxonomy" id="43700"/>
    <lineage>
        <taxon>Eukaryota</taxon>
        <taxon>Metazoa</taxon>
        <taxon>Chordata</taxon>
        <taxon>Craniata</taxon>
        <taxon>Vertebrata</taxon>
        <taxon>Euteleostomi</taxon>
        <taxon>Actinopterygii</taxon>
        <taxon>Neopterygii</taxon>
        <taxon>Teleostei</taxon>
        <taxon>Neoteleostei</taxon>
        <taxon>Acanthomorphata</taxon>
        <taxon>Anabantaria</taxon>
        <taxon>Synbranchiformes</taxon>
        <taxon>Synbranchidae</taxon>
        <taxon>Monopterus</taxon>
    </lineage>
</organism>
<evidence type="ECO:0000313" key="2">
    <source>
        <dbReference type="Ensembl" id="ENSMALP00000011278.1"/>
    </source>
</evidence>
<keyword evidence="3" id="KW-1185">Reference proteome</keyword>
<dbReference type="InterPro" id="IPR004020">
    <property type="entry name" value="DAPIN"/>
</dbReference>
<sequence>MSIAAILEVLEDLSKNDFDRFCHRLRDRREVLSVDVEGKNRLEITDLVVSASTKSQAPKVAMEVLRQINCNEMAERLGEFSAASPGCIVLLNGPDLGVSVTEDIKSHHSSLCTQLCQFPPEHEVNLHSRIQNGGCYQVHFAAGPEKGCHCYQKANHQLWPWSSQKETGPEEQSPACLYLKVLYLGKVQL</sequence>
<reference evidence="2" key="2">
    <citation type="submission" date="2025-09" db="UniProtKB">
        <authorList>
            <consortium name="Ensembl"/>
        </authorList>
    </citation>
    <scope>IDENTIFICATION</scope>
</reference>
<name>A0A3Q3IZJ6_MONAL</name>
<dbReference type="AlphaFoldDB" id="A0A3Q3IZJ6"/>
<accession>A0A3Q3IZJ6</accession>
<feature type="domain" description="Pyrin" evidence="1">
    <location>
        <begin position="1"/>
        <end position="83"/>
    </location>
</feature>